<feature type="region of interest" description="Disordered" evidence="1">
    <location>
        <begin position="98"/>
        <end position="137"/>
    </location>
</feature>
<comment type="caution">
    <text evidence="3">The sequence shown here is derived from an EMBL/GenBank/DDBJ whole genome shotgun (WGS) entry which is preliminary data.</text>
</comment>
<evidence type="ECO:0000259" key="2">
    <source>
        <dbReference type="PROSITE" id="PS00028"/>
    </source>
</evidence>
<dbReference type="Proteomes" id="UP001328107">
    <property type="component" value="Unassembled WGS sequence"/>
</dbReference>
<protein>
    <recommendedName>
        <fullName evidence="2">C2H2-type domain-containing protein</fullName>
    </recommendedName>
</protein>
<feature type="region of interest" description="Disordered" evidence="1">
    <location>
        <begin position="344"/>
        <end position="412"/>
    </location>
</feature>
<accession>A0AAN5DDJ4</accession>
<feature type="compositionally biased region" description="Acidic residues" evidence="1">
    <location>
        <begin position="169"/>
        <end position="179"/>
    </location>
</feature>
<keyword evidence="4" id="KW-1185">Reference proteome</keyword>
<name>A0AAN5DDJ4_9BILA</name>
<feature type="domain" description="C2H2-type" evidence="2">
    <location>
        <begin position="273"/>
        <end position="294"/>
    </location>
</feature>
<evidence type="ECO:0000313" key="4">
    <source>
        <dbReference type="Proteomes" id="UP001328107"/>
    </source>
</evidence>
<reference evidence="4" key="1">
    <citation type="submission" date="2022-10" db="EMBL/GenBank/DDBJ databases">
        <title>Genome assembly of Pristionchus species.</title>
        <authorList>
            <person name="Yoshida K."/>
            <person name="Sommer R.J."/>
        </authorList>
    </citation>
    <scope>NUCLEOTIDE SEQUENCE [LARGE SCALE GENOMIC DNA]</scope>
    <source>
        <strain evidence="4">RS5460</strain>
    </source>
</reference>
<sequence>MANPLPTSIADWSKEAHDFSHSSRDNIGFVIVKAMELMRVATDGGASSEDFVFALSSLESARLESYKYDDQRLSPLRHFTYGLSICVSSLIESMLNLQNPSTSSAPSIEESIPPMDTSVSVSESIEDNSSETKPRLWTAMNTENEEDENESSTSNDMLFLPQLVKEENPESAEDTAEEADSSHSESVDDFLMGFCEFEVERREKMRVVKRELFDNEENELGEGTSIHEEMDHIFDRSHFRTNTDFKTTSSNYSKIRKLREENGNPQRTQEMICVECKELFTSAYQLISHHYSFHKRSMWAFPSWISCALCPEIFHSNAEKARKHKCEPNIFTLNYYDSIKAPTKKKREVEKEKKNVPSENEKRTETRKSGRRTVHFEIPSVDETPSSTRKRKLDAEMGKSSQPSAKRRSVGPSRMIDCLSNTEKLTNLGLKLKGLESLKCSLCKKSVPSCTAMCQHLQNVHNTQPISANIVFKCSCEKIVRSSQGLREHQKEEGNHELGIFELAVDSLDACEPTRITSCRICKENISDVCHFLDHLNTNHGTVIVEMDAFALCSCGLPFIENKPLMHHLNNSECTRQNVKLYAKKDSNLFEMNN</sequence>
<feature type="compositionally biased region" description="Low complexity" evidence="1">
    <location>
        <begin position="100"/>
        <end position="114"/>
    </location>
</feature>
<dbReference type="PROSITE" id="PS00028">
    <property type="entry name" value="ZINC_FINGER_C2H2_1"/>
    <property type="match status" value="2"/>
</dbReference>
<proteinExistence type="predicted"/>
<dbReference type="InterPro" id="IPR013087">
    <property type="entry name" value="Znf_C2H2_type"/>
</dbReference>
<feature type="domain" description="C2H2-type" evidence="2">
    <location>
        <begin position="440"/>
        <end position="461"/>
    </location>
</feature>
<dbReference type="EMBL" id="BTRK01000006">
    <property type="protein sequence ID" value="GMR59904.1"/>
    <property type="molecule type" value="Genomic_DNA"/>
</dbReference>
<evidence type="ECO:0000313" key="3">
    <source>
        <dbReference type="EMBL" id="GMR59904.1"/>
    </source>
</evidence>
<feature type="compositionally biased region" description="Basic and acidic residues" evidence="1">
    <location>
        <begin position="347"/>
        <end position="368"/>
    </location>
</feature>
<dbReference type="SMART" id="SM00355">
    <property type="entry name" value="ZnF_C2H2"/>
    <property type="match status" value="4"/>
</dbReference>
<dbReference type="AlphaFoldDB" id="A0AAN5DDJ4"/>
<gene>
    <name evidence="3" type="ORF">PMAYCL1PPCAC_30099</name>
</gene>
<feature type="region of interest" description="Disordered" evidence="1">
    <location>
        <begin position="166"/>
        <end position="185"/>
    </location>
</feature>
<evidence type="ECO:0000256" key="1">
    <source>
        <dbReference type="SAM" id="MobiDB-lite"/>
    </source>
</evidence>
<organism evidence="3 4">
    <name type="scientific">Pristionchus mayeri</name>
    <dbReference type="NCBI Taxonomy" id="1317129"/>
    <lineage>
        <taxon>Eukaryota</taxon>
        <taxon>Metazoa</taxon>
        <taxon>Ecdysozoa</taxon>
        <taxon>Nematoda</taxon>
        <taxon>Chromadorea</taxon>
        <taxon>Rhabditida</taxon>
        <taxon>Rhabditina</taxon>
        <taxon>Diplogasteromorpha</taxon>
        <taxon>Diplogasteroidea</taxon>
        <taxon>Neodiplogasteridae</taxon>
        <taxon>Pristionchus</taxon>
    </lineage>
</organism>